<dbReference type="InterPro" id="IPR005524">
    <property type="entry name" value="DUF318"/>
</dbReference>
<keyword evidence="6 7" id="KW-0472">Membrane</keyword>
<feature type="transmembrane region" description="Helical" evidence="7">
    <location>
        <begin position="152"/>
        <end position="174"/>
    </location>
</feature>
<feature type="transmembrane region" description="Helical" evidence="7">
    <location>
        <begin position="311"/>
        <end position="333"/>
    </location>
</feature>
<evidence type="ECO:0000256" key="3">
    <source>
        <dbReference type="ARBA" id="ARBA00022475"/>
    </source>
</evidence>
<evidence type="ECO:0000256" key="4">
    <source>
        <dbReference type="ARBA" id="ARBA00022692"/>
    </source>
</evidence>
<dbReference type="AlphaFoldDB" id="A0A6N7QV26"/>
<evidence type="ECO:0000256" key="7">
    <source>
        <dbReference type="SAM" id="Phobius"/>
    </source>
</evidence>
<keyword evidence="5 7" id="KW-1133">Transmembrane helix</keyword>
<proteinExistence type="inferred from homology"/>
<keyword evidence="3" id="KW-1003">Cell membrane</keyword>
<evidence type="ECO:0000313" key="9">
    <source>
        <dbReference type="Proteomes" id="UP000435187"/>
    </source>
</evidence>
<keyword evidence="4 7" id="KW-0812">Transmembrane</keyword>
<reference evidence="8 9" key="1">
    <citation type="submission" date="2019-10" db="EMBL/GenBank/DDBJ databases">
        <title>Gracilibacillus salitolerans sp. nov., a moderate halophile isolated from a saline soil in northwest China.</title>
        <authorList>
            <person name="Gan L."/>
        </authorList>
    </citation>
    <scope>NUCLEOTIDE SEQUENCE [LARGE SCALE GENOMIC DNA]</scope>
    <source>
        <strain evidence="8 9">TP2-8</strain>
    </source>
</reference>
<keyword evidence="9" id="KW-1185">Reference proteome</keyword>
<dbReference type="Pfam" id="PF03773">
    <property type="entry name" value="ArsP_1"/>
    <property type="match status" value="1"/>
</dbReference>
<feature type="transmembrane region" description="Helical" evidence="7">
    <location>
        <begin position="46"/>
        <end position="68"/>
    </location>
</feature>
<feature type="transmembrane region" description="Helical" evidence="7">
    <location>
        <begin position="270"/>
        <end position="291"/>
    </location>
</feature>
<gene>
    <name evidence="8" type="ORF">GH885_05790</name>
</gene>
<protein>
    <submittedName>
        <fullName evidence="8">Permease</fullName>
    </submittedName>
</protein>
<feature type="transmembrane region" description="Helical" evidence="7">
    <location>
        <begin position="7"/>
        <end position="26"/>
    </location>
</feature>
<feature type="transmembrane region" description="Helical" evidence="7">
    <location>
        <begin position="89"/>
        <end position="114"/>
    </location>
</feature>
<evidence type="ECO:0000313" key="8">
    <source>
        <dbReference type="EMBL" id="MRI65858.1"/>
    </source>
</evidence>
<name>A0A6N7QV26_9BACI</name>
<dbReference type="RefSeq" id="WP_153834628.1">
    <property type="nucleotide sequence ID" value="NZ_JBHUMW010000003.1"/>
</dbReference>
<evidence type="ECO:0000256" key="5">
    <source>
        <dbReference type="ARBA" id="ARBA00022989"/>
    </source>
</evidence>
<evidence type="ECO:0000256" key="2">
    <source>
        <dbReference type="ARBA" id="ARBA00006386"/>
    </source>
</evidence>
<dbReference type="Proteomes" id="UP000435187">
    <property type="component" value="Unassembled WGS sequence"/>
</dbReference>
<feature type="transmembrane region" description="Helical" evidence="7">
    <location>
        <begin position="120"/>
        <end position="145"/>
    </location>
</feature>
<feature type="transmembrane region" description="Helical" evidence="7">
    <location>
        <begin position="248"/>
        <end position="264"/>
    </location>
</feature>
<evidence type="ECO:0000256" key="1">
    <source>
        <dbReference type="ARBA" id="ARBA00004651"/>
    </source>
</evidence>
<evidence type="ECO:0000256" key="6">
    <source>
        <dbReference type="ARBA" id="ARBA00023136"/>
    </source>
</evidence>
<feature type="transmembrane region" description="Helical" evidence="7">
    <location>
        <begin position="218"/>
        <end position="236"/>
    </location>
</feature>
<comment type="similarity">
    <text evidence="2">Belongs to the UPF0718 family.</text>
</comment>
<dbReference type="PANTHER" id="PTHR34184:SF4">
    <property type="entry name" value="UPF0718 PROTEIN YCGR"/>
    <property type="match status" value="1"/>
</dbReference>
<dbReference type="GO" id="GO:0005886">
    <property type="term" value="C:plasma membrane"/>
    <property type="evidence" value="ECO:0007669"/>
    <property type="project" value="UniProtKB-SubCell"/>
</dbReference>
<dbReference type="PANTHER" id="PTHR34184">
    <property type="entry name" value="UPF0718 PROTEIN YCGR"/>
    <property type="match status" value="1"/>
</dbReference>
<dbReference type="InterPro" id="IPR052923">
    <property type="entry name" value="UPF0718"/>
</dbReference>
<comment type="caution">
    <text evidence="8">The sequence shown here is derived from an EMBL/GenBank/DDBJ whole genome shotgun (WGS) entry which is preliminary data.</text>
</comment>
<accession>A0A6N7QV26</accession>
<dbReference type="EMBL" id="WJEE01000008">
    <property type="protein sequence ID" value="MRI65858.1"/>
    <property type="molecule type" value="Genomic_DNA"/>
</dbReference>
<comment type="subcellular location">
    <subcellularLocation>
        <location evidence="1">Cell membrane</location>
        <topology evidence="1">Multi-pass membrane protein</topology>
    </subcellularLocation>
</comment>
<sequence length="334" mass="36429">MKKSLPSLIIDSAILLLFIMVVYVFAFSDSLSIIELPDSFYHLNTIFLSILIEALPFVLIGVIIAGIIQIFITEDQLKKWIPKNKYAAVFMSCVVGGLFPACECGIVPIVRRLISKGVPIYAGIGFLLTGPLINPIVIFSTYMAFGNDWQIALLRMGLGFLIALVISILISFLFQSNQLKTSVATVSSCQADSASGSQSFLDKVGKTLLHAVDEFFDMGKYLIIGAFLASFVQVYVSTNLLVSIGEGHVASLVVMMGLAYLLSLCSEADAFIGASFSNVFPQASILGFLIYGPMIDLKNTLMMLSVFKTRFVLIFVVIVTVTVFIMISLLQGFI</sequence>
<organism evidence="8 9">
    <name type="scientific">Gracilibacillus thailandensis</name>
    <dbReference type="NCBI Taxonomy" id="563735"/>
    <lineage>
        <taxon>Bacteria</taxon>
        <taxon>Bacillati</taxon>
        <taxon>Bacillota</taxon>
        <taxon>Bacilli</taxon>
        <taxon>Bacillales</taxon>
        <taxon>Bacillaceae</taxon>
        <taxon>Gracilibacillus</taxon>
    </lineage>
</organism>